<dbReference type="InterPro" id="IPR036520">
    <property type="entry name" value="UPF0759_sf"/>
</dbReference>
<dbReference type="PANTHER" id="PTHR30348:SF13">
    <property type="entry name" value="UPF0759 PROTEIN YUNF"/>
    <property type="match status" value="1"/>
</dbReference>
<protein>
    <recommendedName>
        <fullName evidence="3">DUF72 domain-containing protein</fullName>
    </recommendedName>
</protein>
<accession>A0A2G6KA61</accession>
<evidence type="ECO:0008006" key="3">
    <source>
        <dbReference type="Google" id="ProtNLM"/>
    </source>
</evidence>
<dbReference type="Pfam" id="PF01904">
    <property type="entry name" value="DUF72"/>
    <property type="match status" value="1"/>
</dbReference>
<organism evidence="1 2">
    <name type="scientific">candidate division KSB3 bacterium</name>
    <dbReference type="NCBI Taxonomy" id="2044937"/>
    <lineage>
        <taxon>Bacteria</taxon>
        <taxon>candidate division KSB3</taxon>
    </lineage>
</organism>
<evidence type="ECO:0000313" key="2">
    <source>
        <dbReference type="Proteomes" id="UP000230821"/>
    </source>
</evidence>
<dbReference type="AlphaFoldDB" id="A0A2G6KA61"/>
<evidence type="ECO:0000313" key="1">
    <source>
        <dbReference type="EMBL" id="PIE32578.1"/>
    </source>
</evidence>
<dbReference type="SUPFAM" id="SSF117396">
    <property type="entry name" value="TM1631-like"/>
    <property type="match status" value="1"/>
</dbReference>
<dbReference type="Proteomes" id="UP000230821">
    <property type="component" value="Unassembled WGS sequence"/>
</dbReference>
<sequence>MIVVGTSGFSYADWVGPFYPQSLAKQDFLSYYSQHFQVCELNFSYYRVPTAQTLERMAQKSGEQVEFVVKANKMMTHERSSDSQSVFTHFVEALTPLKERQLLGAVLAQFPYSFHNTPKNRDYVKRVRELLGTIPLVIEFRHHKWMKEATFALLKELGCGFCCVDEPQLPGLLPPVAVATSDIGYVRFHGRNRETWWQHTDPAERYDYCYTETELQKWVPKIQRLEKHTQKVYVFTNNHPNGQAVQNAQDLQALFQGS</sequence>
<gene>
    <name evidence="1" type="ORF">CSA56_14830</name>
</gene>
<reference evidence="1 2" key="1">
    <citation type="submission" date="2017-10" db="EMBL/GenBank/DDBJ databases">
        <title>Novel microbial diversity and functional potential in the marine mammal oral microbiome.</title>
        <authorList>
            <person name="Dudek N.K."/>
            <person name="Sun C.L."/>
            <person name="Burstein D."/>
            <person name="Kantor R.S."/>
            <person name="Aliaga Goltsman D.S."/>
            <person name="Bik E.M."/>
            <person name="Thomas B.C."/>
            <person name="Banfield J.F."/>
            <person name="Relman D.A."/>
        </authorList>
    </citation>
    <scope>NUCLEOTIDE SEQUENCE [LARGE SCALE GENOMIC DNA]</scope>
    <source>
        <strain evidence="1">DOLJORAL78_47_16</strain>
    </source>
</reference>
<name>A0A2G6KA61_9BACT</name>
<dbReference type="EMBL" id="PDSK01000111">
    <property type="protein sequence ID" value="PIE32578.1"/>
    <property type="molecule type" value="Genomic_DNA"/>
</dbReference>
<proteinExistence type="predicted"/>
<dbReference type="Gene3D" id="3.20.20.410">
    <property type="entry name" value="Protein of unknown function UPF0759"/>
    <property type="match status" value="1"/>
</dbReference>
<dbReference type="PANTHER" id="PTHR30348">
    <property type="entry name" value="UNCHARACTERIZED PROTEIN YECE"/>
    <property type="match status" value="1"/>
</dbReference>
<comment type="caution">
    <text evidence="1">The sequence shown here is derived from an EMBL/GenBank/DDBJ whole genome shotgun (WGS) entry which is preliminary data.</text>
</comment>
<dbReference type="InterPro" id="IPR002763">
    <property type="entry name" value="DUF72"/>
</dbReference>